<feature type="domain" description="PPM-type phosphatase" evidence="2">
    <location>
        <begin position="193"/>
        <end position="411"/>
    </location>
</feature>
<evidence type="ECO:0000259" key="2">
    <source>
        <dbReference type="SMART" id="SM00331"/>
    </source>
</evidence>
<dbReference type="InterPro" id="IPR036457">
    <property type="entry name" value="PPM-type-like_dom_sf"/>
</dbReference>
<accession>A0A1Z4BYZ4</accession>
<keyword evidence="4" id="KW-1185">Reference proteome</keyword>
<dbReference type="InterPro" id="IPR000644">
    <property type="entry name" value="CBS_dom"/>
</dbReference>
<keyword evidence="1" id="KW-0378">Hydrolase</keyword>
<dbReference type="OrthoDB" id="9802500at2"/>
<dbReference type="RefSeq" id="WP_088619335.1">
    <property type="nucleotide sequence ID" value="NZ_CP022129.1"/>
</dbReference>
<dbReference type="Pfam" id="PF00571">
    <property type="entry name" value="CBS"/>
    <property type="match status" value="2"/>
</dbReference>
<dbReference type="SUPFAM" id="SSF81606">
    <property type="entry name" value="PP2C-like"/>
    <property type="match status" value="1"/>
</dbReference>
<evidence type="ECO:0000313" key="3">
    <source>
        <dbReference type="EMBL" id="ASF46463.1"/>
    </source>
</evidence>
<dbReference type="AlphaFoldDB" id="A0A1Z4BYZ4"/>
<dbReference type="Pfam" id="PF07228">
    <property type="entry name" value="SpoIIE"/>
    <property type="match status" value="1"/>
</dbReference>
<dbReference type="SUPFAM" id="SSF54631">
    <property type="entry name" value="CBS-domain pair"/>
    <property type="match status" value="1"/>
</dbReference>
<dbReference type="GO" id="GO:0016791">
    <property type="term" value="F:phosphatase activity"/>
    <property type="evidence" value="ECO:0007669"/>
    <property type="project" value="TreeGrafter"/>
</dbReference>
<dbReference type="InterPro" id="IPR052016">
    <property type="entry name" value="Bact_Sigma-Reg"/>
</dbReference>
<name>A0A1Z4BYZ4_9GAMM</name>
<evidence type="ECO:0000313" key="4">
    <source>
        <dbReference type="Proteomes" id="UP000197019"/>
    </source>
</evidence>
<organism evidence="3 4">
    <name type="scientific">Methylovulum psychrotolerans</name>
    <dbReference type="NCBI Taxonomy" id="1704499"/>
    <lineage>
        <taxon>Bacteria</taxon>
        <taxon>Pseudomonadati</taxon>
        <taxon>Pseudomonadota</taxon>
        <taxon>Gammaproteobacteria</taxon>
        <taxon>Methylococcales</taxon>
        <taxon>Methylococcaceae</taxon>
        <taxon>Methylovulum</taxon>
    </lineage>
</organism>
<dbReference type="EMBL" id="CP022129">
    <property type="protein sequence ID" value="ASF46463.1"/>
    <property type="molecule type" value="Genomic_DNA"/>
</dbReference>
<proteinExistence type="predicted"/>
<dbReference type="PANTHER" id="PTHR43156">
    <property type="entry name" value="STAGE II SPORULATION PROTEIN E-RELATED"/>
    <property type="match status" value="1"/>
</dbReference>
<dbReference type="Gene3D" id="3.60.40.10">
    <property type="entry name" value="PPM-type phosphatase domain"/>
    <property type="match status" value="1"/>
</dbReference>
<dbReference type="InterPro" id="IPR001932">
    <property type="entry name" value="PPM-type_phosphatase-like_dom"/>
</dbReference>
<reference evidence="3 4" key="1">
    <citation type="submission" date="2017-06" db="EMBL/GenBank/DDBJ databases">
        <title>Genome Sequencing of the methanotroph Methylovulum psychrotolerants str. HV10-M2 isolated from a high-altitude environment.</title>
        <authorList>
            <person name="Mateos-Rivera A."/>
        </authorList>
    </citation>
    <scope>NUCLEOTIDE SEQUENCE [LARGE SCALE GENOMIC DNA]</scope>
    <source>
        <strain evidence="3 4">HV10_M2</strain>
    </source>
</reference>
<evidence type="ECO:0000256" key="1">
    <source>
        <dbReference type="ARBA" id="ARBA00022801"/>
    </source>
</evidence>
<dbReference type="InterPro" id="IPR046342">
    <property type="entry name" value="CBS_dom_sf"/>
</dbReference>
<protein>
    <recommendedName>
        <fullName evidence="2">PPM-type phosphatase domain-containing protein</fullName>
    </recommendedName>
</protein>
<dbReference type="Proteomes" id="UP000197019">
    <property type="component" value="Chromosome"/>
</dbReference>
<sequence length="700" mass="78595">MLSRTQNKRDLNGSVTFTAPSVMELTQTVKPITLDMAILDVLGLFQENPELAALPVVTDEQLFFGIISRRNYLNLMTRAFARELYARKPLAILLESNSDIFVAPMIVDVNDRIDKVIANFLNKDPSIRYEALPVIDDKGIVGVVKIADMMLKISQSQGNLIETMQQLSARLNDEVANAAALQQNLLRPAHIRLQGITGLATMLTSSEVGGDFYDYYIVAQRWAIILVGDVSGHGIAAGTIVCAAKAAVNFLEAEQEKEPHKILSRLSHIIFNTAHQSLLMTMFAICLDTQTGELRYANAGHQFAYLYRPMLGILDCLEIGGLPLGKNADTEYEQAATEMDVGDRLFLYTDSIVEEENAANECFGYERLEALLTDHADSDIATLHDIILLKLTNFLQRSTFEDDLTLFSVDYLEKTYDTATTENTLTAKAQDSEQTYLFDADYRANPVAVSSKLNRQEVVFLANNRFADLIPSLSQQGIRRILPQDRPINHQLGWDILLSQHEKPWPDDLAMLLRHPEQRREFDFTHSDDKAFIIAEVDAWLQEMATGDPDRLDAAVFLLDELIENGLCAAPRDGKGRALYTKGTSRELAEDEKLRLDVSLQGNLLGISLTDSWGTLTPQVFLNRLTRHIEGLGLDAGIGGGGLYLIWRMSDYLQMRVLPNRQTQVCVFLDLYNPFDPEADKGFQFLYHTELFEAINHEYI</sequence>
<gene>
    <name evidence="3" type="ORF">CEK71_10465</name>
</gene>
<dbReference type="PANTHER" id="PTHR43156:SF2">
    <property type="entry name" value="STAGE II SPORULATION PROTEIN E"/>
    <property type="match status" value="1"/>
</dbReference>
<dbReference type="SMART" id="SM00331">
    <property type="entry name" value="PP2C_SIG"/>
    <property type="match status" value="1"/>
</dbReference>
<dbReference type="Gene3D" id="3.10.580.10">
    <property type="entry name" value="CBS-domain"/>
    <property type="match status" value="1"/>
</dbReference>
<dbReference type="KEGG" id="mpsy:CEK71_10465"/>